<dbReference type="AlphaFoldDB" id="A0A7V5NXZ5"/>
<organism evidence="1">
    <name type="scientific">Hellea balneolensis</name>
    <dbReference type="NCBI Taxonomy" id="287478"/>
    <lineage>
        <taxon>Bacteria</taxon>
        <taxon>Pseudomonadati</taxon>
        <taxon>Pseudomonadota</taxon>
        <taxon>Alphaproteobacteria</taxon>
        <taxon>Maricaulales</taxon>
        <taxon>Robiginitomaculaceae</taxon>
        <taxon>Hellea</taxon>
    </lineage>
</organism>
<dbReference type="SUPFAM" id="SSF54593">
    <property type="entry name" value="Glyoxalase/Bleomycin resistance protein/Dihydroxybiphenyl dioxygenase"/>
    <property type="match status" value="1"/>
</dbReference>
<evidence type="ECO:0000313" key="1">
    <source>
        <dbReference type="EMBL" id="HHI89148.1"/>
    </source>
</evidence>
<protein>
    <submittedName>
        <fullName evidence="1">Uncharacterized protein</fullName>
    </submittedName>
</protein>
<accession>A0A7V5NXZ5</accession>
<comment type="caution">
    <text evidence="1">The sequence shown here is derived from an EMBL/GenBank/DDBJ whole genome shotgun (WGS) entry which is preliminary data.</text>
</comment>
<proteinExistence type="predicted"/>
<dbReference type="Gene3D" id="3.10.180.10">
    <property type="entry name" value="2,3-Dihydroxybiphenyl 1,2-Dioxygenase, domain 1"/>
    <property type="match status" value="1"/>
</dbReference>
<sequence>MTGTPKLGPVMMGTLLCRDLETCIRAYEAAFHWNCQRRARVSEAQARFWGLPDLAGADYALLVNAFGEPVLRLIAHKACAEIDRLGHTGWLALEIVVQDVDRLAATLEGSAFEVLRPVANLAVSDHIRAVQVRGPAGEILYLTEIKADVPPFDLPRARCAVDRVFIPVLCTHERAKTLSLYEYLAAEKGLQFETKITVINQAYGFDLDTQHKVATLQLAGQSLIEIDEIPQARPLPGELISGILMVSFLTESLPKGHSQKDCPTGTKRSTVLRGVSGELLELVEIRHA</sequence>
<dbReference type="InterPro" id="IPR029068">
    <property type="entry name" value="Glyas_Bleomycin-R_OHBP_Dase"/>
</dbReference>
<gene>
    <name evidence="1" type="ORF">ENK01_04260</name>
</gene>
<name>A0A7V5NXZ5_9PROT</name>
<dbReference type="Proteomes" id="UP000885806">
    <property type="component" value="Unassembled WGS sequence"/>
</dbReference>
<dbReference type="EMBL" id="DROP01000286">
    <property type="protein sequence ID" value="HHI89148.1"/>
    <property type="molecule type" value="Genomic_DNA"/>
</dbReference>
<reference evidence="1" key="1">
    <citation type="journal article" date="2020" name="mSystems">
        <title>Genome- and Community-Level Interaction Insights into Carbon Utilization and Element Cycling Functions of Hydrothermarchaeota in Hydrothermal Sediment.</title>
        <authorList>
            <person name="Zhou Z."/>
            <person name="Liu Y."/>
            <person name="Xu W."/>
            <person name="Pan J."/>
            <person name="Luo Z.H."/>
            <person name="Li M."/>
        </authorList>
    </citation>
    <scope>NUCLEOTIDE SEQUENCE [LARGE SCALE GENOMIC DNA]</scope>
    <source>
        <strain evidence="1">HyVt-538</strain>
    </source>
</reference>